<dbReference type="Pfam" id="PF00534">
    <property type="entry name" value="Glycos_transf_1"/>
    <property type="match status" value="1"/>
</dbReference>
<dbReference type="GO" id="GO:0009103">
    <property type="term" value="P:lipopolysaccharide biosynthetic process"/>
    <property type="evidence" value="ECO:0007669"/>
    <property type="project" value="TreeGrafter"/>
</dbReference>
<dbReference type="PANTHER" id="PTHR46401:SF2">
    <property type="entry name" value="GLYCOSYLTRANSFERASE WBBK-RELATED"/>
    <property type="match status" value="1"/>
</dbReference>
<organism evidence="3 5">
    <name type="scientific">Bacteroides finegoldii</name>
    <dbReference type="NCBI Taxonomy" id="338188"/>
    <lineage>
        <taxon>Bacteria</taxon>
        <taxon>Pseudomonadati</taxon>
        <taxon>Bacteroidota</taxon>
        <taxon>Bacteroidia</taxon>
        <taxon>Bacteroidales</taxon>
        <taxon>Bacteroidaceae</taxon>
        <taxon>Bacteroides</taxon>
    </lineage>
</organism>
<dbReference type="EMBL" id="VWAG01000017">
    <property type="protein sequence ID" value="KAA5257169.1"/>
    <property type="molecule type" value="Genomic_DNA"/>
</dbReference>
<accession>A0A7J4YN37</accession>
<comment type="caution">
    <text evidence="3">The sequence shown here is derived from an EMBL/GenBank/DDBJ whole genome shotgun (WGS) entry which is preliminary data.</text>
</comment>
<dbReference type="AlphaFoldDB" id="A0A7J4YN37"/>
<keyword evidence="1 3" id="KW-0808">Transferase</keyword>
<reference evidence="5 6" key="1">
    <citation type="journal article" date="2019" name="Nat. Med.">
        <title>A library of human gut bacterial isolates paired with longitudinal multiomics data enables mechanistic microbiome research.</title>
        <authorList>
            <person name="Poyet M."/>
            <person name="Groussin M."/>
            <person name="Gibbons S.M."/>
            <person name="Avila-Pacheco J."/>
            <person name="Jiang X."/>
            <person name="Kearney S.M."/>
            <person name="Perrotta A.R."/>
            <person name="Berdy B."/>
            <person name="Zhao S."/>
            <person name="Lieberman T.D."/>
            <person name="Swanson P.K."/>
            <person name="Smith M."/>
            <person name="Roesemann S."/>
            <person name="Alexander J.E."/>
            <person name="Rich S.A."/>
            <person name="Livny J."/>
            <person name="Vlamakis H."/>
            <person name="Clish C."/>
            <person name="Bullock K."/>
            <person name="Deik A."/>
            <person name="Scott J."/>
            <person name="Pierce K.A."/>
            <person name="Xavier R.J."/>
            <person name="Alm E.J."/>
        </authorList>
    </citation>
    <scope>NUCLEOTIDE SEQUENCE [LARGE SCALE GENOMIC DNA]</scope>
    <source>
        <strain evidence="4 6">BIOML-A2</strain>
        <strain evidence="3 5">BIOML-A6</strain>
    </source>
</reference>
<dbReference type="Gene3D" id="3.40.50.2000">
    <property type="entry name" value="Glycogen Phosphorylase B"/>
    <property type="match status" value="1"/>
</dbReference>
<sequence>MNIFVIATTLQAGGGITIYKQFLSHLPKYIGQNKYWIFINPVLPKVAIEGVTYISFPLQSKLKRILFEGKLLQNEIVKLGVKPDVVVSLQNNGYKKIGGGKQIVYFHQSLPLYPGAYNPLKCTERMLFNYKHIFPRIVKRTWVKNTQFVVQTPIVKKRFVSYFNVPTENVRVCFPDVEKVDVTQCKTYNWEDNKKHFIFVGDDSKYRNGCTLAKAMGILSKQNPALAEDIKIHVTSSAEKAPIMYNEVVKNGVDKNFVFEGIIKHDNLLSYYKSAAALVFPSSIETVGLPLLEAAAFGLPVLAADVDYAYEVLNGYDGVVYTDVYDYEAWAKNIVAFSINHKRYKPLPQERESDWGVFFDLIK</sequence>
<feature type="domain" description="Glycosyl transferase family 1" evidence="2">
    <location>
        <begin position="188"/>
        <end position="341"/>
    </location>
</feature>
<keyword evidence="6" id="KW-1185">Reference proteome</keyword>
<evidence type="ECO:0000313" key="5">
    <source>
        <dbReference type="Proteomes" id="UP000421791"/>
    </source>
</evidence>
<dbReference type="Proteomes" id="UP000440198">
    <property type="component" value="Unassembled WGS sequence"/>
</dbReference>
<evidence type="ECO:0000313" key="3">
    <source>
        <dbReference type="EMBL" id="KAA5229866.1"/>
    </source>
</evidence>
<protein>
    <submittedName>
        <fullName evidence="3">Glycosyltransferase family 4 protein</fullName>
    </submittedName>
</protein>
<dbReference type="Proteomes" id="UP000421791">
    <property type="component" value="Unassembled WGS sequence"/>
</dbReference>
<dbReference type="PANTHER" id="PTHR46401">
    <property type="entry name" value="GLYCOSYLTRANSFERASE WBBK-RELATED"/>
    <property type="match status" value="1"/>
</dbReference>
<dbReference type="InterPro" id="IPR001296">
    <property type="entry name" value="Glyco_trans_1"/>
</dbReference>
<proteinExistence type="predicted"/>
<dbReference type="GeneID" id="92987792"/>
<name>A0A7J4YN37_9BACE</name>
<evidence type="ECO:0000259" key="2">
    <source>
        <dbReference type="Pfam" id="PF00534"/>
    </source>
</evidence>
<evidence type="ECO:0000313" key="4">
    <source>
        <dbReference type="EMBL" id="KAA5257169.1"/>
    </source>
</evidence>
<dbReference type="EMBL" id="VWAK01000018">
    <property type="protein sequence ID" value="KAA5229866.1"/>
    <property type="molecule type" value="Genomic_DNA"/>
</dbReference>
<gene>
    <name evidence="4" type="ORF">F2Z09_11130</name>
    <name evidence="3" type="ORF">F2Z22_12120</name>
</gene>
<dbReference type="SUPFAM" id="SSF53756">
    <property type="entry name" value="UDP-Glycosyltransferase/glycogen phosphorylase"/>
    <property type="match status" value="1"/>
</dbReference>
<dbReference type="GO" id="GO:0016757">
    <property type="term" value="F:glycosyltransferase activity"/>
    <property type="evidence" value="ECO:0007669"/>
    <property type="project" value="InterPro"/>
</dbReference>
<evidence type="ECO:0000256" key="1">
    <source>
        <dbReference type="ARBA" id="ARBA00022679"/>
    </source>
</evidence>
<evidence type="ECO:0000313" key="6">
    <source>
        <dbReference type="Proteomes" id="UP000440198"/>
    </source>
</evidence>
<dbReference type="RefSeq" id="WP_007755388.1">
    <property type="nucleotide sequence ID" value="NZ_DYAR01000006.1"/>
</dbReference>